<dbReference type="AlphaFoldDB" id="A0A9W4SEY9"/>
<proteinExistence type="predicted"/>
<evidence type="ECO:0000313" key="3">
    <source>
        <dbReference type="EMBL" id="CAI2167111.1"/>
    </source>
</evidence>
<evidence type="ECO:0000256" key="1">
    <source>
        <dbReference type="SAM" id="Coils"/>
    </source>
</evidence>
<dbReference type="EMBL" id="CAMKVN010000361">
    <property type="protein sequence ID" value="CAI2167111.1"/>
    <property type="molecule type" value="Genomic_DNA"/>
</dbReference>
<accession>A0A9W4SEY9</accession>
<feature type="coiled-coil region" evidence="1">
    <location>
        <begin position="112"/>
        <end position="139"/>
    </location>
</feature>
<reference evidence="3" key="1">
    <citation type="submission" date="2022-08" db="EMBL/GenBank/DDBJ databases">
        <authorList>
            <person name="Kallberg Y."/>
            <person name="Tangrot J."/>
            <person name="Rosling A."/>
        </authorList>
    </citation>
    <scope>NUCLEOTIDE SEQUENCE</scope>
    <source>
        <strain evidence="3">Wild A</strain>
    </source>
</reference>
<evidence type="ECO:0000313" key="4">
    <source>
        <dbReference type="Proteomes" id="UP001153678"/>
    </source>
</evidence>
<dbReference type="OrthoDB" id="2379098at2759"/>
<feature type="compositionally biased region" description="Basic and acidic residues" evidence="2">
    <location>
        <begin position="27"/>
        <end position="36"/>
    </location>
</feature>
<comment type="caution">
    <text evidence="3">The sequence shown here is derived from an EMBL/GenBank/DDBJ whole genome shotgun (WGS) entry which is preliminary data.</text>
</comment>
<keyword evidence="1" id="KW-0175">Coiled coil</keyword>
<sequence>MARPSKRKIKVKKQERNNNGTFTKKSRIVDNRKEEDYWGDEENSGWDEIDLPNEDENKKRGPYLTGTTKKSNFDKYRPSGSFTKAAKGTSNILTLINKQSNPDDFDEVVNDVENEHNDQLNLKERIESLRIELKTKQNSLSPTGDTIKLTPSKISLYNFTESLVFLVSMQITCEDST</sequence>
<gene>
    <name evidence="3" type="ORF">FWILDA_LOCUS2909</name>
</gene>
<feature type="compositionally biased region" description="Acidic residues" evidence="2">
    <location>
        <begin position="37"/>
        <end position="54"/>
    </location>
</feature>
<feature type="region of interest" description="Disordered" evidence="2">
    <location>
        <begin position="1"/>
        <end position="78"/>
    </location>
</feature>
<keyword evidence="4" id="KW-1185">Reference proteome</keyword>
<organism evidence="3 4">
    <name type="scientific">Funneliformis geosporum</name>
    <dbReference type="NCBI Taxonomy" id="1117311"/>
    <lineage>
        <taxon>Eukaryota</taxon>
        <taxon>Fungi</taxon>
        <taxon>Fungi incertae sedis</taxon>
        <taxon>Mucoromycota</taxon>
        <taxon>Glomeromycotina</taxon>
        <taxon>Glomeromycetes</taxon>
        <taxon>Glomerales</taxon>
        <taxon>Glomeraceae</taxon>
        <taxon>Funneliformis</taxon>
    </lineage>
</organism>
<feature type="compositionally biased region" description="Basic residues" evidence="2">
    <location>
        <begin position="1"/>
        <end position="13"/>
    </location>
</feature>
<evidence type="ECO:0000256" key="2">
    <source>
        <dbReference type="SAM" id="MobiDB-lite"/>
    </source>
</evidence>
<name>A0A9W4SEY9_9GLOM</name>
<dbReference type="Proteomes" id="UP001153678">
    <property type="component" value="Unassembled WGS sequence"/>
</dbReference>
<protein>
    <submittedName>
        <fullName evidence="3">6044_t:CDS:1</fullName>
    </submittedName>
</protein>